<dbReference type="PANTHER" id="PTHR33698">
    <property type="entry name" value="NUCLEAR TRANSPORT FACTOR 2 (NTF2)-LIKE PROTEIN"/>
    <property type="match status" value="1"/>
</dbReference>
<dbReference type="InterPro" id="IPR032710">
    <property type="entry name" value="NTF2-like_dom_sf"/>
</dbReference>
<keyword evidence="3" id="KW-1185">Reference proteome</keyword>
<dbReference type="Proteomes" id="UP000236333">
    <property type="component" value="Unassembled WGS sequence"/>
</dbReference>
<dbReference type="PANTHER" id="PTHR33698:SF3">
    <property type="entry name" value="OS09G0266000 PROTEIN"/>
    <property type="match status" value="1"/>
</dbReference>
<evidence type="ECO:0000313" key="2">
    <source>
        <dbReference type="EMBL" id="PNH06679.1"/>
    </source>
</evidence>
<dbReference type="Gene3D" id="3.10.450.50">
    <property type="match status" value="1"/>
</dbReference>
<dbReference type="SUPFAM" id="SSF54427">
    <property type="entry name" value="NTF2-like"/>
    <property type="match status" value="1"/>
</dbReference>
<comment type="caution">
    <text evidence="2">The sequence shown here is derived from an EMBL/GenBank/DDBJ whole genome shotgun (WGS) entry which is preliminary data.</text>
</comment>
<dbReference type="AlphaFoldDB" id="A0A2J8A2D1"/>
<proteinExistence type="predicted"/>
<dbReference type="Pfam" id="PF12680">
    <property type="entry name" value="SnoaL_2"/>
    <property type="match status" value="1"/>
</dbReference>
<reference evidence="2 3" key="1">
    <citation type="journal article" date="2017" name="Mol. Biol. Evol.">
        <title>The 4-celled Tetrabaena socialis nuclear genome reveals the essential components for genetic control of cell number at the origin of multicellularity in the volvocine lineage.</title>
        <authorList>
            <person name="Featherston J."/>
            <person name="Arakaki Y."/>
            <person name="Hanschen E.R."/>
            <person name="Ferris P.J."/>
            <person name="Michod R.E."/>
            <person name="Olson B.J.S.C."/>
            <person name="Nozaki H."/>
            <person name="Durand P.M."/>
        </authorList>
    </citation>
    <scope>NUCLEOTIDE SEQUENCE [LARGE SCALE GENOMIC DNA]</scope>
    <source>
        <strain evidence="2 3">NIES-571</strain>
    </source>
</reference>
<gene>
    <name evidence="2" type="ORF">TSOC_006897</name>
</gene>
<accession>A0A2J8A2D1</accession>
<evidence type="ECO:0000259" key="1">
    <source>
        <dbReference type="Pfam" id="PF12680"/>
    </source>
</evidence>
<dbReference type="EMBL" id="PGGS01000220">
    <property type="protein sequence ID" value="PNH06679.1"/>
    <property type="molecule type" value="Genomic_DNA"/>
</dbReference>
<protein>
    <recommendedName>
        <fullName evidence="1">SnoaL-like domain-containing protein</fullName>
    </recommendedName>
</protein>
<evidence type="ECO:0000313" key="3">
    <source>
        <dbReference type="Proteomes" id="UP000236333"/>
    </source>
</evidence>
<dbReference type="InterPro" id="IPR037401">
    <property type="entry name" value="SnoaL-like"/>
</dbReference>
<organism evidence="2 3">
    <name type="scientific">Tetrabaena socialis</name>
    <dbReference type="NCBI Taxonomy" id="47790"/>
    <lineage>
        <taxon>Eukaryota</taxon>
        <taxon>Viridiplantae</taxon>
        <taxon>Chlorophyta</taxon>
        <taxon>core chlorophytes</taxon>
        <taxon>Chlorophyceae</taxon>
        <taxon>CS clade</taxon>
        <taxon>Chlamydomonadales</taxon>
        <taxon>Tetrabaenaceae</taxon>
        <taxon>Tetrabaena</taxon>
    </lineage>
</organism>
<name>A0A2J8A2D1_9CHLO</name>
<feature type="domain" description="SnoaL-like" evidence="1">
    <location>
        <begin position="19"/>
        <end position="71"/>
    </location>
</feature>
<sequence length="190" mass="19652">MWPQLDPSDTHSGELSDSLFAALNRRDVSAVLSLLAEDVSYENLGSSTQLRGRSDVGRFYLEALAALPAEAVFVLEGAEGGGSAGGTDVGGGVLQAGVAWHLELGGVAAPLSRGVGVYWAHPSSGRLRRIVDAPEHTVKQAAPALSHWVPPLLRGLGPLVLPAARGVTRRGRFMRGLFCGGATAGPPGVL</sequence>